<feature type="binding site" evidence="7 9">
    <location>
        <begin position="48"/>
        <end position="49"/>
    </location>
    <ligand>
        <name>3-methyl-2-oxobutanoate</name>
        <dbReference type="ChEBI" id="CHEBI:11851"/>
    </ligand>
</feature>
<comment type="pathway">
    <text evidence="1 7">Cofactor biosynthesis; (R)-pantothenate biosynthesis; (R)-pantoate from 3-methyl-2-oxobutanoate: step 1/2.</text>
</comment>
<keyword evidence="12" id="KW-1185">Reference proteome</keyword>
<dbReference type="UniPathway" id="UPA00028">
    <property type="reaction ID" value="UER00003"/>
</dbReference>
<dbReference type="CDD" id="cd06557">
    <property type="entry name" value="KPHMT-like"/>
    <property type="match status" value="1"/>
</dbReference>
<sequence length="269" mass="28105">MAKTSRVRVHHLQQAKDSGEKITMLTAYDALVAPIFESAGVDTLLVGDSLGNVVLGFDSTIPVSLDDMVRATGAVSRSVSRPLIIADLPFGTYESGVEAAFDSSVALMKAGAHAIKLEGGVSRASIIAGLVANGIPVMGHIGYTPQAEHALGGPRLQGRGNAAQRLIEDAIAVEKAGAFGIVLEMVPGKLAAEVTRKLSIPTIGIGAGPDCDGQVLVWSDMAGMTDWSPRFARRFGEVGTALREAASDYVNAVVSDSFPSAEHTRENHE</sequence>
<feature type="binding site" evidence="7 10">
    <location>
        <position position="48"/>
    </location>
    <ligand>
        <name>Mg(2+)</name>
        <dbReference type="ChEBI" id="CHEBI:18420"/>
    </ligand>
</feature>
<dbReference type="EMBL" id="VULO01000011">
    <property type="protein sequence ID" value="MSS85057.1"/>
    <property type="molecule type" value="Genomic_DNA"/>
</dbReference>
<keyword evidence="4 7" id="KW-0566">Pantothenate biosynthesis</keyword>
<dbReference type="EC" id="2.1.2.11" evidence="7"/>
<dbReference type="PIRSF" id="PIRSF000388">
    <property type="entry name" value="Pantoate_hydroxy_MeTrfase"/>
    <property type="match status" value="1"/>
</dbReference>
<evidence type="ECO:0000256" key="7">
    <source>
        <dbReference type="HAMAP-Rule" id="MF_00156"/>
    </source>
</evidence>
<comment type="function">
    <text evidence="6 7">Catalyzes the reversible reaction in which hydroxymethyl group from 5,10-methylenetetrahydrofolate is transferred onto alpha-ketoisovalerate to form ketopantoate.</text>
</comment>
<dbReference type="PANTHER" id="PTHR20881:SF0">
    <property type="entry name" value="3-METHYL-2-OXOBUTANOATE HYDROXYMETHYLTRANSFERASE"/>
    <property type="match status" value="1"/>
</dbReference>
<feature type="binding site" evidence="7 9">
    <location>
        <position position="87"/>
    </location>
    <ligand>
        <name>3-methyl-2-oxobutanoate</name>
        <dbReference type="ChEBI" id="CHEBI:11851"/>
    </ligand>
</feature>
<dbReference type="HAMAP" id="MF_00156">
    <property type="entry name" value="PanB"/>
    <property type="match status" value="1"/>
</dbReference>
<dbReference type="Gene3D" id="3.20.20.60">
    <property type="entry name" value="Phosphoenolpyruvate-binding domains"/>
    <property type="match status" value="1"/>
</dbReference>
<dbReference type="AlphaFoldDB" id="A0A6N7VTF2"/>
<evidence type="ECO:0000256" key="8">
    <source>
        <dbReference type="PIRSR" id="PIRSR000388-1"/>
    </source>
</evidence>
<dbReference type="InterPro" id="IPR015813">
    <property type="entry name" value="Pyrv/PenolPyrv_kinase-like_dom"/>
</dbReference>
<comment type="subcellular location">
    <subcellularLocation>
        <location evidence="7">Cytoplasm</location>
    </subcellularLocation>
</comment>
<evidence type="ECO:0000256" key="2">
    <source>
        <dbReference type="ARBA" id="ARBA00008676"/>
    </source>
</evidence>
<accession>A0A6N7VTF2</accession>
<evidence type="ECO:0000256" key="5">
    <source>
        <dbReference type="ARBA" id="ARBA00022679"/>
    </source>
</evidence>
<dbReference type="GO" id="GO:0008168">
    <property type="term" value="F:methyltransferase activity"/>
    <property type="evidence" value="ECO:0007669"/>
    <property type="project" value="UniProtKB-KW"/>
</dbReference>
<evidence type="ECO:0000256" key="4">
    <source>
        <dbReference type="ARBA" id="ARBA00022655"/>
    </source>
</evidence>
<feature type="binding site" evidence="7 10">
    <location>
        <position position="87"/>
    </location>
    <ligand>
        <name>Mg(2+)</name>
        <dbReference type="ChEBI" id="CHEBI:18420"/>
    </ligand>
</feature>
<keyword evidence="7 10" id="KW-0479">Metal-binding</keyword>
<dbReference type="Pfam" id="PF02548">
    <property type="entry name" value="Pantoate_transf"/>
    <property type="match status" value="1"/>
</dbReference>
<comment type="similarity">
    <text evidence="2 7">Belongs to the PanB family.</text>
</comment>
<organism evidence="11 12">
    <name type="scientific">Scrofimicrobium canadense</name>
    <dbReference type="NCBI Taxonomy" id="2652290"/>
    <lineage>
        <taxon>Bacteria</taxon>
        <taxon>Bacillati</taxon>
        <taxon>Actinomycetota</taxon>
        <taxon>Actinomycetes</taxon>
        <taxon>Actinomycetales</taxon>
        <taxon>Actinomycetaceae</taxon>
        <taxon>Scrofimicrobium</taxon>
    </lineage>
</organism>
<dbReference type="GO" id="GO:0003864">
    <property type="term" value="F:3-methyl-2-oxobutanoate hydroxymethyltransferase activity"/>
    <property type="evidence" value="ECO:0007669"/>
    <property type="project" value="UniProtKB-UniRule"/>
</dbReference>
<comment type="catalytic activity">
    <reaction evidence="7">
        <text>(6R)-5,10-methylene-5,6,7,8-tetrahydrofolate + 3-methyl-2-oxobutanoate + H2O = 2-dehydropantoate + (6S)-5,6,7,8-tetrahydrofolate</text>
        <dbReference type="Rhea" id="RHEA:11824"/>
        <dbReference type="ChEBI" id="CHEBI:11561"/>
        <dbReference type="ChEBI" id="CHEBI:11851"/>
        <dbReference type="ChEBI" id="CHEBI:15377"/>
        <dbReference type="ChEBI" id="CHEBI:15636"/>
        <dbReference type="ChEBI" id="CHEBI:57453"/>
        <dbReference type="EC" id="2.1.2.11"/>
    </reaction>
</comment>
<evidence type="ECO:0000256" key="10">
    <source>
        <dbReference type="PIRSR" id="PIRSR000388-3"/>
    </source>
</evidence>
<keyword evidence="11" id="KW-0489">Methyltransferase</keyword>
<comment type="subunit">
    <text evidence="3 7">Homodecamer; pentamer of dimers.</text>
</comment>
<dbReference type="NCBIfam" id="TIGR00222">
    <property type="entry name" value="panB"/>
    <property type="match status" value="1"/>
</dbReference>
<dbReference type="FunFam" id="3.20.20.60:FF:000003">
    <property type="entry name" value="3-methyl-2-oxobutanoate hydroxymethyltransferase"/>
    <property type="match status" value="1"/>
</dbReference>
<dbReference type="PANTHER" id="PTHR20881">
    <property type="entry name" value="3-METHYL-2-OXOBUTANOATE HYDROXYMETHYLTRANSFERASE"/>
    <property type="match status" value="1"/>
</dbReference>
<dbReference type="RefSeq" id="WP_154545953.1">
    <property type="nucleotide sequence ID" value="NZ_VULO01000011.1"/>
</dbReference>
<dbReference type="GO" id="GO:0005737">
    <property type="term" value="C:cytoplasm"/>
    <property type="evidence" value="ECO:0007669"/>
    <property type="project" value="UniProtKB-SubCell"/>
</dbReference>
<dbReference type="GO" id="GO:0015940">
    <property type="term" value="P:pantothenate biosynthetic process"/>
    <property type="evidence" value="ECO:0007669"/>
    <property type="project" value="UniProtKB-UniRule"/>
</dbReference>
<evidence type="ECO:0000256" key="9">
    <source>
        <dbReference type="PIRSR" id="PIRSR000388-2"/>
    </source>
</evidence>
<evidence type="ECO:0000313" key="11">
    <source>
        <dbReference type="EMBL" id="MSS85057.1"/>
    </source>
</evidence>
<comment type="caution">
    <text evidence="11">The sequence shown here is derived from an EMBL/GenBank/DDBJ whole genome shotgun (WGS) entry which is preliminary data.</text>
</comment>
<feature type="binding site" evidence="7 10">
    <location>
        <position position="118"/>
    </location>
    <ligand>
        <name>Mg(2+)</name>
        <dbReference type="ChEBI" id="CHEBI:18420"/>
    </ligand>
</feature>
<evidence type="ECO:0000256" key="1">
    <source>
        <dbReference type="ARBA" id="ARBA00005033"/>
    </source>
</evidence>
<dbReference type="InterPro" id="IPR040442">
    <property type="entry name" value="Pyrv_kinase-like_dom_sf"/>
</dbReference>
<feature type="active site" description="Proton acceptor" evidence="7 8">
    <location>
        <position position="184"/>
    </location>
</feature>
<comment type="cofactor">
    <cofactor evidence="7 10">
        <name>Mg(2+)</name>
        <dbReference type="ChEBI" id="CHEBI:18420"/>
    </cofactor>
    <text evidence="7 10">Binds 1 Mg(2+) ion per subunit.</text>
</comment>
<evidence type="ECO:0000256" key="3">
    <source>
        <dbReference type="ARBA" id="ARBA00011424"/>
    </source>
</evidence>
<evidence type="ECO:0000313" key="12">
    <source>
        <dbReference type="Proteomes" id="UP000470875"/>
    </source>
</evidence>
<name>A0A6N7VTF2_9ACTO</name>
<proteinExistence type="inferred from homology"/>
<dbReference type="InterPro" id="IPR003700">
    <property type="entry name" value="Pantoate_hydroxy_MeTrfase"/>
</dbReference>
<keyword evidence="7 10" id="KW-0460">Magnesium</keyword>
<dbReference type="GO" id="GO:0000287">
    <property type="term" value="F:magnesium ion binding"/>
    <property type="evidence" value="ECO:0007669"/>
    <property type="project" value="TreeGrafter"/>
</dbReference>
<reference evidence="11 12" key="1">
    <citation type="submission" date="2019-08" db="EMBL/GenBank/DDBJ databases">
        <title>In-depth cultivation of the pig gut microbiome towards novel bacterial diversity and tailored functional studies.</title>
        <authorList>
            <person name="Wylensek D."/>
            <person name="Hitch T.C.A."/>
            <person name="Clavel T."/>
        </authorList>
    </citation>
    <scope>NUCLEOTIDE SEQUENCE [LARGE SCALE GENOMIC DNA]</scope>
    <source>
        <strain evidence="11 12">WB03_NA08</strain>
    </source>
</reference>
<keyword evidence="5 7" id="KW-0808">Transferase</keyword>
<dbReference type="SUPFAM" id="SSF51621">
    <property type="entry name" value="Phosphoenolpyruvate/pyruvate domain"/>
    <property type="match status" value="1"/>
</dbReference>
<gene>
    <name evidence="7 11" type="primary">panB</name>
    <name evidence="11" type="ORF">FYJ24_09840</name>
</gene>
<keyword evidence="7" id="KW-0963">Cytoplasm</keyword>
<dbReference type="Proteomes" id="UP000470875">
    <property type="component" value="Unassembled WGS sequence"/>
</dbReference>
<protein>
    <recommendedName>
        <fullName evidence="7">3-methyl-2-oxobutanoate hydroxymethyltransferase</fullName>
        <ecNumber evidence="7">2.1.2.11</ecNumber>
    </recommendedName>
    <alternativeName>
        <fullName evidence="7">Ketopantoate hydroxymethyltransferase</fullName>
        <shortName evidence="7">KPHMT</shortName>
    </alternativeName>
</protein>
<dbReference type="GO" id="GO:0032259">
    <property type="term" value="P:methylation"/>
    <property type="evidence" value="ECO:0007669"/>
    <property type="project" value="UniProtKB-KW"/>
</dbReference>
<evidence type="ECO:0000256" key="6">
    <source>
        <dbReference type="ARBA" id="ARBA00056497"/>
    </source>
</evidence>
<dbReference type="NCBIfam" id="NF001452">
    <property type="entry name" value="PRK00311.1"/>
    <property type="match status" value="1"/>
</dbReference>
<feature type="binding site" evidence="7 9">
    <location>
        <position position="116"/>
    </location>
    <ligand>
        <name>3-methyl-2-oxobutanoate</name>
        <dbReference type="ChEBI" id="CHEBI:11851"/>
    </ligand>
</feature>